<dbReference type="Proteomes" id="UP000006352">
    <property type="component" value="Unassembled WGS sequence"/>
</dbReference>
<proteinExistence type="predicted"/>
<accession>J4GN82</accession>
<name>J4GN82_9APHY</name>
<evidence type="ECO:0000313" key="2">
    <source>
        <dbReference type="Proteomes" id="UP000006352"/>
    </source>
</evidence>
<dbReference type="InParanoid" id="J4GN82"/>
<gene>
    <name evidence="1" type="ORF">FIBRA_02982</name>
</gene>
<reference evidence="1 2" key="1">
    <citation type="journal article" date="2012" name="Appl. Environ. Microbiol.">
        <title>Short-read sequencing for genomic analysis of the brown rot fungus Fibroporia radiculosa.</title>
        <authorList>
            <person name="Tang J.D."/>
            <person name="Perkins A.D."/>
            <person name="Sonstegard T.S."/>
            <person name="Schroeder S.G."/>
            <person name="Burgess S.C."/>
            <person name="Diehl S.V."/>
        </authorList>
    </citation>
    <scope>NUCLEOTIDE SEQUENCE [LARGE SCALE GENOMIC DNA]</scope>
    <source>
        <strain evidence="1 2">TFFH 294</strain>
    </source>
</reference>
<protein>
    <recommendedName>
        <fullName evidence="3">PPPDE domain-containing protein</fullName>
    </recommendedName>
</protein>
<dbReference type="HOGENOM" id="CLU_116351_3_0_1"/>
<sequence>MANVGVYTLQVTQSWRGKDAYGNIFPLHWALTIRTSGSDARPIGKIYNAAGNIDTFFYETLSDAPLTNSNWRGDLKVGNIPADALPAMERILEGEVPVVRNNYNWNCQNWVWSALRRLRQKGFNISPTTWDSLVSDMNSLLDAWESGDI</sequence>
<dbReference type="OrthoDB" id="37659at2759"/>
<dbReference type="AlphaFoldDB" id="J4GN82"/>
<evidence type="ECO:0008006" key="3">
    <source>
        <dbReference type="Google" id="ProtNLM"/>
    </source>
</evidence>
<dbReference type="RefSeq" id="XP_012180218.1">
    <property type="nucleotide sequence ID" value="XM_012324828.1"/>
</dbReference>
<evidence type="ECO:0000313" key="1">
    <source>
        <dbReference type="EMBL" id="CCM00935.1"/>
    </source>
</evidence>
<dbReference type="GeneID" id="24095846"/>
<dbReference type="Pfam" id="PF20174">
    <property type="entry name" value="DUF6540"/>
    <property type="match status" value="1"/>
</dbReference>
<dbReference type="EMBL" id="HE797010">
    <property type="protein sequence ID" value="CCM00935.1"/>
    <property type="molecule type" value="Genomic_DNA"/>
</dbReference>
<dbReference type="InterPro" id="IPR046670">
    <property type="entry name" value="DUF6540"/>
</dbReference>
<organism evidence="1 2">
    <name type="scientific">Fibroporia radiculosa</name>
    <dbReference type="NCBI Taxonomy" id="599839"/>
    <lineage>
        <taxon>Eukaryota</taxon>
        <taxon>Fungi</taxon>
        <taxon>Dikarya</taxon>
        <taxon>Basidiomycota</taxon>
        <taxon>Agaricomycotina</taxon>
        <taxon>Agaricomycetes</taxon>
        <taxon>Polyporales</taxon>
        <taxon>Fibroporiaceae</taxon>
        <taxon>Fibroporia</taxon>
    </lineage>
</organism>
<keyword evidence="2" id="KW-1185">Reference proteome</keyword>